<dbReference type="Proteomes" id="UP000266313">
    <property type="component" value="Chromosome"/>
</dbReference>
<dbReference type="PANTHER" id="PTHR10146:SF14">
    <property type="entry name" value="PYRIDOXAL PHOSPHATE HOMEOSTASIS PROTEIN"/>
    <property type="match status" value="1"/>
</dbReference>
<dbReference type="EMBL" id="AP017928">
    <property type="protein sequence ID" value="BBA32272.1"/>
    <property type="molecule type" value="Genomic_DNA"/>
</dbReference>
<feature type="domain" description="Alanine racemase N-terminal" evidence="5">
    <location>
        <begin position="9"/>
        <end position="226"/>
    </location>
</feature>
<dbReference type="PROSITE" id="PS01211">
    <property type="entry name" value="UPF0001"/>
    <property type="match status" value="1"/>
</dbReference>
<dbReference type="HAMAP" id="MF_02087">
    <property type="entry name" value="PLP_homeostasis"/>
    <property type="match status" value="1"/>
</dbReference>
<proteinExistence type="inferred from homology"/>
<dbReference type="OrthoDB" id="9804072at2"/>
<evidence type="ECO:0000256" key="1">
    <source>
        <dbReference type="ARBA" id="ARBA00022898"/>
    </source>
</evidence>
<sequence length="241" mass="26339">MRSQIQRRLDAVRERIRAAETAAGRGPRSVRLIAVSKTQSAEAIAAAYYCGQREFGENYVQEAIAKQDTLAHYDIGWHFIGPIQSNKTKLIAARFDWVHSVDRFKIAERLSDQRPGELPPLNICIQVNVSGESTKSGVAPEELEGVIEAVAALPRLRVRGLMAIPAPTDETDLQCASFRSLRLAAERLGRFGLDTLSMGMSEDLEAAVAEGSTMVRVGTALFGPRPRRETTAFDAGSVASR</sequence>
<feature type="modified residue" description="N6-(pyridoxal phosphate)lysine" evidence="2 3">
    <location>
        <position position="37"/>
    </location>
</feature>
<gene>
    <name evidence="6" type="ORF">sS8_0304</name>
</gene>
<dbReference type="InterPro" id="IPR011078">
    <property type="entry name" value="PyrdxlP_homeostasis"/>
</dbReference>
<dbReference type="SUPFAM" id="SSF51419">
    <property type="entry name" value="PLP-binding barrel"/>
    <property type="match status" value="1"/>
</dbReference>
<name>A0A286P3Q0_9GAMM</name>
<accession>A0A286P3Q0</accession>
<dbReference type="AlphaFoldDB" id="A0A286P3Q0"/>
<reference evidence="6 7" key="1">
    <citation type="submission" date="2016-12" db="EMBL/GenBank/DDBJ databases">
        <title>Genome sequencing of Methylocaldum marinum.</title>
        <authorList>
            <person name="Takeuchi M."/>
            <person name="Kamagata Y."/>
            <person name="Hiraoka S."/>
            <person name="Oshima K."/>
            <person name="Hattori M."/>
            <person name="Iwasaki W."/>
        </authorList>
    </citation>
    <scope>NUCLEOTIDE SEQUENCE [LARGE SCALE GENOMIC DNA]</scope>
    <source>
        <strain evidence="6 7">S8</strain>
    </source>
</reference>
<dbReference type="CDD" id="cd06824">
    <property type="entry name" value="PLPDE_III_Yggs_like"/>
    <property type="match status" value="1"/>
</dbReference>
<comment type="function">
    <text evidence="2">Pyridoxal 5'-phosphate (PLP)-binding protein, which is involved in PLP homeostasis.</text>
</comment>
<dbReference type="Gene3D" id="3.20.20.10">
    <property type="entry name" value="Alanine racemase"/>
    <property type="match status" value="1"/>
</dbReference>
<dbReference type="NCBIfam" id="TIGR00044">
    <property type="entry name" value="YggS family pyridoxal phosphate-dependent enzyme"/>
    <property type="match status" value="1"/>
</dbReference>
<evidence type="ECO:0000313" key="7">
    <source>
        <dbReference type="Proteomes" id="UP000266313"/>
    </source>
</evidence>
<evidence type="ECO:0000259" key="5">
    <source>
        <dbReference type="Pfam" id="PF01168"/>
    </source>
</evidence>
<dbReference type="PANTHER" id="PTHR10146">
    <property type="entry name" value="PROLINE SYNTHETASE CO-TRANSCRIBED BACTERIAL HOMOLOG PROTEIN"/>
    <property type="match status" value="1"/>
</dbReference>
<evidence type="ECO:0000256" key="2">
    <source>
        <dbReference type="HAMAP-Rule" id="MF_02087"/>
    </source>
</evidence>
<dbReference type="KEGG" id="mmai:sS8_0304"/>
<comment type="cofactor">
    <cofactor evidence="3">
        <name>pyridoxal 5'-phosphate</name>
        <dbReference type="ChEBI" id="CHEBI:597326"/>
    </cofactor>
</comment>
<dbReference type="PIRSF" id="PIRSF004848">
    <property type="entry name" value="YBL036c_PLPDEIII"/>
    <property type="match status" value="1"/>
</dbReference>
<dbReference type="GO" id="GO:0030170">
    <property type="term" value="F:pyridoxal phosphate binding"/>
    <property type="evidence" value="ECO:0007669"/>
    <property type="project" value="UniProtKB-UniRule"/>
</dbReference>
<evidence type="ECO:0000256" key="4">
    <source>
        <dbReference type="RuleBase" id="RU004514"/>
    </source>
</evidence>
<comment type="similarity">
    <text evidence="2 4">Belongs to the pyridoxal phosphate-binding protein YggS/PROSC family.</text>
</comment>
<protein>
    <recommendedName>
        <fullName evidence="2">Pyridoxal phosphate homeostasis protein</fullName>
        <shortName evidence="2">PLP homeostasis protein</shortName>
    </recommendedName>
</protein>
<dbReference type="InterPro" id="IPR001608">
    <property type="entry name" value="Ala_racemase_N"/>
</dbReference>
<keyword evidence="1 2" id="KW-0663">Pyridoxal phosphate</keyword>
<evidence type="ECO:0000313" key="6">
    <source>
        <dbReference type="EMBL" id="BBA32272.1"/>
    </source>
</evidence>
<organism evidence="6 7">
    <name type="scientific">Methylocaldum marinum</name>
    <dbReference type="NCBI Taxonomy" id="1432792"/>
    <lineage>
        <taxon>Bacteria</taxon>
        <taxon>Pseudomonadati</taxon>
        <taxon>Pseudomonadota</taxon>
        <taxon>Gammaproteobacteria</taxon>
        <taxon>Methylococcales</taxon>
        <taxon>Methylococcaceae</taxon>
        <taxon>Methylocaldum</taxon>
    </lineage>
</organism>
<evidence type="ECO:0000256" key="3">
    <source>
        <dbReference type="PIRSR" id="PIRSR004848-1"/>
    </source>
</evidence>
<dbReference type="InterPro" id="IPR029066">
    <property type="entry name" value="PLP-binding_barrel"/>
</dbReference>
<dbReference type="RefSeq" id="WP_119628097.1">
    <property type="nucleotide sequence ID" value="NZ_AP017928.1"/>
</dbReference>
<dbReference type="FunFam" id="3.20.20.10:FF:000018">
    <property type="entry name" value="Pyridoxal phosphate homeostasis protein"/>
    <property type="match status" value="1"/>
</dbReference>
<keyword evidence="7" id="KW-1185">Reference proteome</keyword>
<dbReference type="Pfam" id="PF01168">
    <property type="entry name" value="Ala_racemase_N"/>
    <property type="match status" value="1"/>
</dbReference>